<proteinExistence type="predicted"/>
<dbReference type="GO" id="GO:0009401">
    <property type="term" value="P:phosphoenolpyruvate-dependent sugar phosphotransferase system"/>
    <property type="evidence" value="ECO:0007669"/>
    <property type="project" value="InterPro"/>
</dbReference>
<dbReference type="EMBL" id="NFKK01000010">
    <property type="protein sequence ID" value="OUP52398.1"/>
    <property type="molecule type" value="Genomic_DNA"/>
</dbReference>
<sequence length="103" mass="11133">MAEGKLILCVCGGGINTSLNAKNKINEYLSEQGIHDVEVIHAMIGDINPYRGRPNMVVVWMTQIDPTFDAPGVQGMSFVIGSKKAKAQLCEQIVQKLNEVCGG</sequence>
<keyword evidence="1" id="KW-0808">Transferase</keyword>
<comment type="caution">
    <text evidence="3">The sequence shown here is derived from an EMBL/GenBank/DDBJ whole genome shotgun (WGS) entry which is preliminary data.</text>
</comment>
<dbReference type="Pfam" id="PF02302">
    <property type="entry name" value="PTS_IIB"/>
    <property type="match status" value="1"/>
</dbReference>
<reference evidence="4" key="1">
    <citation type="submission" date="2017-04" db="EMBL/GenBank/DDBJ databases">
        <title>Function of individual gut microbiota members based on whole genome sequencing of pure cultures obtained from chicken caecum.</title>
        <authorList>
            <person name="Medvecky M."/>
            <person name="Cejkova D."/>
            <person name="Polansky O."/>
            <person name="Karasova D."/>
            <person name="Kubasova T."/>
            <person name="Cizek A."/>
            <person name="Rychlik I."/>
        </authorList>
    </citation>
    <scope>NUCLEOTIDE SEQUENCE [LARGE SCALE GENOMIC DNA]</scope>
    <source>
        <strain evidence="4">An180</strain>
    </source>
</reference>
<dbReference type="SUPFAM" id="SSF52794">
    <property type="entry name" value="PTS system IIB component-like"/>
    <property type="match status" value="1"/>
</dbReference>
<organism evidence="3 4">
    <name type="scientific">Butyricicoccus pullicaecorum</name>
    <dbReference type="NCBI Taxonomy" id="501571"/>
    <lineage>
        <taxon>Bacteria</taxon>
        <taxon>Bacillati</taxon>
        <taxon>Bacillota</taxon>
        <taxon>Clostridia</taxon>
        <taxon>Eubacteriales</taxon>
        <taxon>Butyricicoccaceae</taxon>
        <taxon>Butyricicoccus</taxon>
    </lineage>
</organism>
<dbReference type="Proteomes" id="UP000195897">
    <property type="component" value="Unassembled WGS sequence"/>
</dbReference>
<dbReference type="GO" id="GO:0008982">
    <property type="term" value="F:protein-N(PI)-phosphohistidine-sugar phosphotransferase activity"/>
    <property type="evidence" value="ECO:0007669"/>
    <property type="project" value="InterPro"/>
</dbReference>
<dbReference type="RefSeq" id="WP_087373211.1">
    <property type="nucleotide sequence ID" value="NZ_NFKK01000010.1"/>
</dbReference>
<gene>
    <name evidence="3" type="ORF">B5F17_09050</name>
</gene>
<dbReference type="InterPro" id="IPR003501">
    <property type="entry name" value="PTS_EIIB_2/3"/>
</dbReference>
<dbReference type="InterPro" id="IPR036095">
    <property type="entry name" value="PTS_EIIB-like_sf"/>
</dbReference>
<evidence type="ECO:0000259" key="2">
    <source>
        <dbReference type="Pfam" id="PF02302"/>
    </source>
</evidence>
<accession>A0A1Y4L6L5</accession>
<evidence type="ECO:0000313" key="4">
    <source>
        <dbReference type="Proteomes" id="UP000195897"/>
    </source>
</evidence>
<dbReference type="Gene3D" id="3.40.50.2300">
    <property type="match status" value="1"/>
</dbReference>
<feature type="domain" description="Phosphotransferase system EIIB component type 2/3" evidence="2">
    <location>
        <begin position="7"/>
        <end position="42"/>
    </location>
</feature>
<protein>
    <recommendedName>
        <fullName evidence="2">Phosphotransferase system EIIB component type 2/3 domain-containing protein</fullName>
    </recommendedName>
</protein>
<dbReference type="AlphaFoldDB" id="A0A1Y4L6L5"/>
<evidence type="ECO:0000313" key="3">
    <source>
        <dbReference type="EMBL" id="OUP52398.1"/>
    </source>
</evidence>
<evidence type="ECO:0000256" key="1">
    <source>
        <dbReference type="ARBA" id="ARBA00022679"/>
    </source>
</evidence>
<name>A0A1Y4L6L5_9FIRM</name>